<sequence>MRVNYVCSLPHCKLYKIERGTETLFL</sequence>
<accession>A0A0E9REF0</accession>
<name>A0A0E9REF0_ANGAN</name>
<reference evidence="1" key="2">
    <citation type="journal article" date="2015" name="Fish Shellfish Immunol.">
        <title>Early steps in the European eel (Anguilla anguilla)-Vibrio vulnificus interaction in the gills: Role of the RtxA13 toxin.</title>
        <authorList>
            <person name="Callol A."/>
            <person name="Pajuelo D."/>
            <person name="Ebbesson L."/>
            <person name="Teles M."/>
            <person name="MacKenzie S."/>
            <person name="Amaro C."/>
        </authorList>
    </citation>
    <scope>NUCLEOTIDE SEQUENCE</scope>
</reference>
<protein>
    <submittedName>
        <fullName evidence="1">Uncharacterized protein</fullName>
    </submittedName>
</protein>
<proteinExistence type="predicted"/>
<dbReference type="AlphaFoldDB" id="A0A0E9REF0"/>
<organism evidence="1">
    <name type="scientific">Anguilla anguilla</name>
    <name type="common">European freshwater eel</name>
    <name type="synonym">Muraena anguilla</name>
    <dbReference type="NCBI Taxonomy" id="7936"/>
    <lineage>
        <taxon>Eukaryota</taxon>
        <taxon>Metazoa</taxon>
        <taxon>Chordata</taxon>
        <taxon>Craniata</taxon>
        <taxon>Vertebrata</taxon>
        <taxon>Euteleostomi</taxon>
        <taxon>Actinopterygii</taxon>
        <taxon>Neopterygii</taxon>
        <taxon>Teleostei</taxon>
        <taxon>Anguilliformes</taxon>
        <taxon>Anguillidae</taxon>
        <taxon>Anguilla</taxon>
    </lineage>
</organism>
<dbReference type="EMBL" id="GBXM01081056">
    <property type="protein sequence ID" value="JAH27521.1"/>
    <property type="molecule type" value="Transcribed_RNA"/>
</dbReference>
<reference evidence="1" key="1">
    <citation type="submission" date="2014-11" db="EMBL/GenBank/DDBJ databases">
        <authorList>
            <person name="Amaro Gonzalez C."/>
        </authorList>
    </citation>
    <scope>NUCLEOTIDE SEQUENCE</scope>
</reference>
<evidence type="ECO:0000313" key="1">
    <source>
        <dbReference type="EMBL" id="JAH27521.1"/>
    </source>
</evidence>